<evidence type="ECO:0000256" key="1">
    <source>
        <dbReference type="SAM" id="MobiDB-lite"/>
    </source>
</evidence>
<evidence type="ECO:0000313" key="2">
    <source>
        <dbReference type="EMBL" id="CAK0850101.1"/>
    </source>
</evidence>
<gene>
    <name evidence="2" type="ORF">PCOR1329_LOCUS42615</name>
</gene>
<comment type="caution">
    <text evidence="2">The sequence shown here is derived from an EMBL/GenBank/DDBJ whole genome shotgun (WGS) entry which is preliminary data.</text>
</comment>
<feature type="non-terminal residue" evidence="2">
    <location>
        <position position="206"/>
    </location>
</feature>
<feature type="region of interest" description="Disordered" evidence="1">
    <location>
        <begin position="110"/>
        <end position="154"/>
    </location>
</feature>
<reference evidence="2" key="1">
    <citation type="submission" date="2023-10" db="EMBL/GenBank/DDBJ databases">
        <authorList>
            <person name="Chen Y."/>
            <person name="Shah S."/>
            <person name="Dougan E. K."/>
            <person name="Thang M."/>
            <person name="Chan C."/>
        </authorList>
    </citation>
    <scope>NUCLEOTIDE SEQUENCE [LARGE SCALE GENOMIC DNA]</scope>
</reference>
<dbReference type="EMBL" id="CAUYUJ010015120">
    <property type="protein sequence ID" value="CAK0850101.1"/>
    <property type="molecule type" value="Genomic_DNA"/>
</dbReference>
<protein>
    <submittedName>
        <fullName evidence="2">Uncharacterized protein</fullName>
    </submittedName>
</protein>
<evidence type="ECO:0000313" key="3">
    <source>
        <dbReference type="Proteomes" id="UP001189429"/>
    </source>
</evidence>
<feature type="compositionally biased region" description="Polar residues" evidence="1">
    <location>
        <begin position="1"/>
        <end position="10"/>
    </location>
</feature>
<sequence>MSDVRQTGSSAPALVATSPPARPPSSRRSCATVLRATAPSGCVVIDEPSAERFSVVICSHQQLPSLEMHALLQRCASADLEAQFGAGSAGRPLSSCTAVRDARAELRARVRGARHGTASARPRHRGRGSGLSSGAPTREHGPGRWESQGAAGPGGSRTCLASSCVQRSAPLRRRVGGHAKERPACLQVTMGAMGFDATCVYQTKGE</sequence>
<dbReference type="Proteomes" id="UP001189429">
    <property type="component" value="Unassembled WGS sequence"/>
</dbReference>
<proteinExistence type="predicted"/>
<feature type="region of interest" description="Disordered" evidence="1">
    <location>
        <begin position="1"/>
        <end position="27"/>
    </location>
</feature>
<accession>A0ABN9TV38</accession>
<name>A0ABN9TV38_9DINO</name>
<organism evidence="2 3">
    <name type="scientific">Prorocentrum cordatum</name>
    <dbReference type="NCBI Taxonomy" id="2364126"/>
    <lineage>
        <taxon>Eukaryota</taxon>
        <taxon>Sar</taxon>
        <taxon>Alveolata</taxon>
        <taxon>Dinophyceae</taxon>
        <taxon>Prorocentrales</taxon>
        <taxon>Prorocentraceae</taxon>
        <taxon>Prorocentrum</taxon>
    </lineage>
</organism>
<keyword evidence="3" id="KW-1185">Reference proteome</keyword>